<dbReference type="Proteomes" id="UP000620104">
    <property type="component" value="Unassembled WGS sequence"/>
</dbReference>
<feature type="compositionally biased region" description="Gly residues" evidence="2">
    <location>
        <begin position="224"/>
        <end position="240"/>
    </location>
</feature>
<accession>A0A8H3YGR3</accession>
<evidence type="ECO:0000256" key="1">
    <source>
        <dbReference type="SAM" id="Coils"/>
    </source>
</evidence>
<dbReference type="EMBL" id="BLZA01000030">
    <property type="protein sequence ID" value="GHJ88568.1"/>
    <property type="molecule type" value="Genomic_DNA"/>
</dbReference>
<feature type="compositionally biased region" description="Polar residues" evidence="2">
    <location>
        <begin position="334"/>
        <end position="347"/>
    </location>
</feature>
<evidence type="ECO:0000256" key="2">
    <source>
        <dbReference type="SAM" id="MobiDB-lite"/>
    </source>
</evidence>
<feature type="compositionally biased region" description="Low complexity" evidence="2">
    <location>
        <begin position="22"/>
        <end position="38"/>
    </location>
</feature>
<dbReference type="Gene3D" id="3.30.1490.40">
    <property type="match status" value="1"/>
</dbReference>
<dbReference type="AlphaFoldDB" id="A0A8H3YGR3"/>
<dbReference type="InterPro" id="IPR051640">
    <property type="entry name" value="GRB10-interact_GYF"/>
</dbReference>
<organism evidence="4 5">
    <name type="scientific">Naganishia liquefaciens</name>
    <dbReference type="NCBI Taxonomy" id="104408"/>
    <lineage>
        <taxon>Eukaryota</taxon>
        <taxon>Fungi</taxon>
        <taxon>Dikarya</taxon>
        <taxon>Basidiomycota</taxon>
        <taxon>Agaricomycotina</taxon>
        <taxon>Tremellomycetes</taxon>
        <taxon>Filobasidiales</taxon>
        <taxon>Filobasidiaceae</taxon>
        <taxon>Naganishia</taxon>
    </lineage>
</organism>
<feature type="region of interest" description="Disordered" evidence="2">
    <location>
        <begin position="589"/>
        <end position="609"/>
    </location>
</feature>
<feature type="region of interest" description="Disordered" evidence="2">
    <location>
        <begin position="189"/>
        <end position="347"/>
    </location>
</feature>
<dbReference type="PANTHER" id="PTHR14445:SF36">
    <property type="entry name" value="FI03272P-RELATED"/>
    <property type="match status" value="1"/>
</dbReference>
<dbReference type="OrthoDB" id="6415790at2759"/>
<dbReference type="PANTHER" id="PTHR14445">
    <property type="entry name" value="GRB10 INTERACTING GYF PROTEIN"/>
    <property type="match status" value="1"/>
</dbReference>
<feature type="region of interest" description="Disordered" evidence="2">
    <location>
        <begin position="373"/>
        <end position="506"/>
    </location>
</feature>
<name>A0A8H3YGR3_9TREE</name>
<evidence type="ECO:0000313" key="5">
    <source>
        <dbReference type="Proteomes" id="UP000620104"/>
    </source>
</evidence>
<feature type="region of interest" description="Disordered" evidence="2">
    <location>
        <begin position="912"/>
        <end position="941"/>
    </location>
</feature>
<feature type="compositionally biased region" description="Low complexity" evidence="2">
    <location>
        <begin position="1000"/>
        <end position="1011"/>
    </location>
</feature>
<feature type="region of interest" description="Disordered" evidence="2">
    <location>
        <begin position="1"/>
        <end position="88"/>
    </location>
</feature>
<dbReference type="Pfam" id="PF02213">
    <property type="entry name" value="GYF"/>
    <property type="match status" value="1"/>
</dbReference>
<dbReference type="SUPFAM" id="SSF55277">
    <property type="entry name" value="GYF domain"/>
    <property type="match status" value="1"/>
</dbReference>
<feature type="compositionally biased region" description="Basic and acidic residues" evidence="2">
    <location>
        <begin position="298"/>
        <end position="320"/>
    </location>
</feature>
<feature type="compositionally biased region" description="Low complexity" evidence="2">
    <location>
        <begin position="1078"/>
        <end position="1120"/>
    </location>
</feature>
<feature type="domain" description="GYF" evidence="3">
    <location>
        <begin position="489"/>
        <end position="537"/>
    </location>
</feature>
<gene>
    <name evidence="4" type="ORF">NliqN6_4970</name>
</gene>
<proteinExistence type="predicted"/>
<feature type="region of interest" description="Disordered" evidence="2">
    <location>
        <begin position="989"/>
        <end position="1120"/>
    </location>
</feature>
<sequence>MTSASMQFAPAWLKKPNGPPTGGSTTSGTSTGQLPPSSQKEDYTGLAGFPLPGARQGGAVSAQNGHTNSLGQSYSQIASPRNENFPSSMATGAVQLADAVNGSSTGVDNMARPFRYSRETMLALFDEDKIKERPLELTEWASHRSNNSGSAGTEDGGITPIILSDKAGLPMGLVEWTIEEKKLFANPIRRQPAHADRSDSSLASGLSGRRNGHLANGSEPRTPGGRGFGRGEGGAFGGGVSASRYTPSGAGGGSDYISAGHEERRAAGGVAATERTPWTPGGRSRDPSTAEPTYGAGRGDRSTLTGERRNLRGTMRRDIPEAEASPRVPAAIGGQNSWRANPRSAPSSGTFEGVLGFSGTAINKPSAENVVDGAAASPAVTQWRERNDSGILPSTGGGPGWGKGRWRAAAQEREAADREAGDRRPGLSALIKDNSAEGNQHSESTMVIPPATPVEQRDQQVTAPDAGAPPGLSSAGAPPASSFDPDPHTVNWYYTDTQGQQQGPFDATNMQNWFAASYFTDNLPLRREYESSYRTLAILKEETGSATEPFLTRALPKLVSNPPIATPSAPEVNEQQGQEANLFDSLNKLSLNNASPPRSGQQTPLRSESAFATQSPAFAQSTINRALDPFGQTASYQSSPVIQHGRPAWENTIASPAMSRATFGGNLQQEVPQTHHQQAYGGFPQSQYGQNRSIFESPQIQSPFAQIPPAVHSPWGAPQTMGPGPHMMPHQSFIASPFQQPMQSPYQSMASMQPWHGTPTPQSAIIQSQQQLQNPAFPAMPVPQEAQVPIEQSSIVDSVLSPVQAEAVVQPAPELNVTDLGESVSQPQASEDISRVVDASAPASPVEPKAEVQVEPVAPIAIAAPIEVPAVKETVKVKVKGKKAARVAAAAERAAEIEASFTSDVQPVAAQNEVASPSAATPSVAPWANKEDEKAKVAAGPTLREIQEAEAKAAESRKQEAKAKAALAKTTSAAFNVSADAESAQTVSWGLPSRTGGAGSVPTPSASPAPVWGSSDAVPKKTLKQIQEEEQRRTKAAAQAKAAVSPAAPGPQGKRGYADLAATQAASNSGGAWSTVGASGKPSAPAAPSAAPKPKLASTPSATASSTKASISISKPSKSANLDDIAPSVDFIRWCKESLKGLKVNMDEFIQMLLTFPVEPGASSRAEQLEIISDSVYANSSTLDGRRFAQEFYVKRKADAQNRLASGSQVPSKINSLADIVKTQPKAAGNDFGGFKVVKAKGKGRK</sequence>
<feature type="compositionally biased region" description="Polar residues" evidence="2">
    <location>
        <begin position="492"/>
        <end position="506"/>
    </location>
</feature>
<dbReference type="PROSITE" id="PS50829">
    <property type="entry name" value="GYF"/>
    <property type="match status" value="1"/>
</dbReference>
<feature type="compositionally biased region" description="Low complexity" evidence="2">
    <location>
        <begin position="463"/>
        <end position="484"/>
    </location>
</feature>
<keyword evidence="1" id="KW-0175">Coiled coil</keyword>
<protein>
    <recommendedName>
        <fullName evidence="3">GYF domain-containing protein</fullName>
    </recommendedName>
</protein>
<feature type="compositionally biased region" description="Polar residues" evidence="2">
    <location>
        <begin position="436"/>
        <end position="445"/>
    </location>
</feature>
<feature type="coiled-coil region" evidence="1">
    <location>
        <begin position="944"/>
        <end position="971"/>
    </location>
</feature>
<reference evidence="4" key="1">
    <citation type="submission" date="2020-07" db="EMBL/GenBank/DDBJ databases">
        <title>Draft Genome Sequence of a Deep-Sea Yeast, Naganishia (Cryptococcus) liquefaciens strain N6.</title>
        <authorList>
            <person name="Han Y.W."/>
            <person name="Kajitani R."/>
            <person name="Morimoto H."/>
            <person name="Parhat M."/>
            <person name="Tsubouchi H."/>
            <person name="Bakenova O."/>
            <person name="Ogata M."/>
            <person name="Argunhan B."/>
            <person name="Aoki R."/>
            <person name="Kajiwara S."/>
            <person name="Itoh T."/>
            <person name="Iwasaki H."/>
        </authorList>
    </citation>
    <scope>NUCLEOTIDE SEQUENCE</scope>
    <source>
        <strain evidence="4">N6</strain>
    </source>
</reference>
<dbReference type="SMART" id="SM00444">
    <property type="entry name" value="GYF"/>
    <property type="match status" value="1"/>
</dbReference>
<evidence type="ECO:0000259" key="3">
    <source>
        <dbReference type="PROSITE" id="PS50829"/>
    </source>
</evidence>
<feature type="compositionally biased region" description="Low complexity" evidence="2">
    <location>
        <begin position="915"/>
        <end position="928"/>
    </location>
</feature>
<feature type="compositionally biased region" description="Basic and acidic residues" evidence="2">
    <location>
        <begin position="410"/>
        <end position="425"/>
    </location>
</feature>
<keyword evidence="5" id="KW-1185">Reference proteome</keyword>
<evidence type="ECO:0000313" key="4">
    <source>
        <dbReference type="EMBL" id="GHJ88568.1"/>
    </source>
</evidence>
<feature type="compositionally biased region" description="Polar residues" evidence="2">
    <location>
        <begin position="61"/>
        <end position="88"/>
    </location>
</feature>
<dbReference type="InterPro" id="IPR035445">
    <property type="entry name" value="GYF-like_dom_sf"/>
</dbReference>
<feature type="compositionally biased region" description="Low complexity" evidence="2">
    <location>
        <begin position="1036"/>
        <end position="1051"/>
    </location>
</feature>
<dbReference type="GO" id="GO:0005829">
    <property type="term" value="C:cytosol"/>
    <property type="evidence" value="ECO:0007669"/>
    <property type="project" value="TreeGrafter"/>
</dbReference>
<comment type="caution">
    <text evidence="4">The sequence shown here is derived from an EMBL/GenBank/DDBJ whole genome shotgun (WGS) entry which is preliminary data.</text>
</comment>
<dbReference type="InterPro" id="IPR003169">
    <property type="entry name" value="GYF"/>
</dbReference>